<sequence>MTKKIELEKLNKKIKNCKKCPLWKTRKNGVPGEGPVNAKIFICGQSPGRMEDETGRPFIGPAGKFLDRLLKISKINRKQIFVTSPIKCFPPRNRKPTKEEIKACLPYLKKQIEIINPKYFILLGEVAFSVFFPNQKLKDFRGKWITLRQAHGKKKFFVTYHPAAGLRFPKIKKILEKDFRKLRNIL</sequence>
<dbReference type="NCBIfam" id="TIGR00758">
    <property type="entry name" value="UDG_fam4"/>
    <property type="match status" value="1"/>
</dbReference>
<evidence type="ECO:0000256" key="9">
    <source>
        <dbReference type="ARBA" id="ARBA00023004"/>
    </source>
</evidence>
<dbReference type="EMBL" id="PFTB01000046">
    <property type="protein sequence ID" value="PJB99407.1"/>
    <property type="molecule type" value="Genomic_DNA"/>
</dbReference>
<accession>A0A2M8DMV2</accession>
<keyword evidence="9" id="KW-0408">Iron</keyword>
<gene>
    <name evidence="13" type="ORF">CO077_01940</name>
</gene>
<dbReference type="CDD" id="cd10030">
    <property type="entry name" value="UDG-F4_TTUDGA_SPO1dp_like"/>
    <property type="match status" value="1"/>
</dbReference>
<dbReference type="AlphaFoldDB" id="A0A2M8DMV2"/>
<keyword evidence="8" id="KW-0378">Hydrolase</keyword>
<evidence type="ECO:0000256" key="10">
    <source>
        <dbReference type="ARBA" id="ARBA00023014"/>
    </source>
</evidence>
<keyword evidence="7" id="KW-0227">DNA damage</keyword>
<evidence type="ECO:0000256" key="11">
    <source>
        <dbReference type="ARBA" id="ARBA00023204"/>
    </source>
</evidence>
<dbReference type="Proteomes" id="UP000228875">
    <property type="component" value="Unassembled WGS sequence"/>
</dbReference>
<dbReference type="Pfam" id="PF03167">
    <property type="entry name" value="UDG"/>
    <property type="match status" value="1"/>
</dbReference>
<evidence type="ECO:0000313" key="14">
    <source>
        <dbReference type="Proteomes" id="UP000228875"/>
    </source>
</evidence>
<evidence type="ECO:0000259" key="12">
    <source>
        <dbReference type="SMART" id="SM00986"/>
    </source>
</evidence>
<organism evidence="13 14">
    <name type="scientific">Candidatus Nealsonbacteria bacterium CG_4_9_14_0_8_um_filter_35_12</name>
    <dbReference type="NCBI Taxonomy" id="1974692"/>
    <lineage>
        <taxon>Bacteria</taxon>
        <taxon>Candidatus Nealsoniibacteriota</taxon>
    </lineage>
</organism>
<evidence type="ECO:0000256" key="3">
    <source>
        <dbReference type="ARBA" id="ARBA00012030"/>
    </source>
</evidence>
<dbReference type="SUPFAM" id="SSF52141">
    <property type="entry name" value="Uracil-DNA glycosylase-like"/>
    <property type="match status" value="1"/>
</dbReference>
<comment type="catalytic activity">
    <reaction evidence="1">
        <text>Hydrolyzes single-stranded DNA or mismatched double-stranded DNA and polynucleotides, releasing free uracil.</text>
        <dbReference type="EC" id="3.2.2.27"/>
    </reaction>
</comment>
<keyword evidence="6" id="KW-0479">Metal-binding</keyword>
<dbReference type="InterPro" id="IPR036895">
    <property type="entry name" value="Uracil-DNA_glycosylase-like_sf"/>
</dbReference>
<comment type="similarity">
    <text evidence="2">Belongs to the uracil-DNA glycosylase (UDG) superfamily. Type 4 (UDGa) family.</text>
</comment>
<name>A0A2M8DMV2_9BACT</name>
<evidence type="ECO:0000256" key="1">
    <source>
        <dbReference type="ARBA" id="ARBA00001400"/>
    </source>
</evidence>
<dbReference type="EC" id="3.2.2.27" evidence="3"/>
<evidence type="ECO:0000256" key="8">
    <source>
        <dbReference type="ARBA" id="ARBA00022801"/>
    </source>
</evidence>
<comment type="caution">
    <text evidence="13">The sequence shown here is derived from an EMBL/GenBank/DDBJ whole genome shotgun (WGS) entry which is preliminary data.</text>
</comment>
<keyword evidence="10" id="KW-0411">Iron-sulfur</keyword>
<dbReference type="SMART" id="SM00986">
    <property type="entry name" value="UDG"/>
    <property type="match status" value="1"/>
</dbReference>
<dbReference type="InterPro" id="IPR005122">
    <property type="entry name" value="Uracil-DNA_glycosylase-like"/>
</dbReference>
<evidence type="ECO:0000256" key="2">
    <source>
        <dbReference type="ARBA" id="ARBA00006521"/>
    </source>
</evidence>
<dbReference type="PANTHER" id="PTHR33693">
    <property type="entry name" value="TYPE-5 URACIL-DNA GLYCOSYLASE"/>
    <property type="match status" value="1"/>
</dbReference>
<dbReference type="GO" id="GO:0006281">
    <property type="term" value="P:DNA repair"/>
    <property type="evidence" value="ECO:0007669"/>
    <property type="project" value="UniProtKB-KW"/>
</dbReference>
<keyword evidence="5" id="KW-0004">4Fe-4S</keyword>
<reference evidence="14" key="1">
    <citation type="submission" date="2017-09" db="EMBL/GenBank/DDBJ databases">
        <title>Depth-based differentiation of microbial function through sediment-hosted aquifers and enrichment of novel symbionts in the deep terrestrial subsurface.</title>
        <authorList>
            <person name="Probst A.J."/>
            <person name="Ladd B."/>
            <person name="Jarett J.K."/>
            <person name="Geller-Mcgrath D.E."/>
            <person name="Sieber C.M.K."/>
            <person name="Emerson J.B."/>
            <person name="Anantharaman K."/>
            <person name="Thomas B.C."/>
            <person name="Malmstrom R."/>
            <person name="Stieglmeier M."/>
            <person name="Klingl A."/>
            <person name="Woyke T."/>
            <person name="Ryan C.M."/>
            <person name="Banfield J.F."/>
        </authorList>
    </citation>
    <scope>NUCLEOTIDE SEQUENCE [LARGE SCALE GENOMIC DNA]</scope>
</reference>
<dbReference type="Gene3D" id="3.40.470.10">
    <property type="entry name" value="Uracil-DNA glycosylase-like domain"/>
    <property type="match status" value="1"/>
</dbReference>
<dbReference type="SMART" id="SM00987">
    <property type="entry name" value="UreE_C"/>
    <property type="match status" value="1"/>
</dbReference>
<evidence type="ECO:0000256" key="4">
    <source>
        <dbReference type="ARBA" id="ARBA00019403"/>
    </source>
</evidence>
<dbReference type="GO" id="GO:0046872">
    <property type="term" value="F:metal ion binding"/>
    <property type="evidence" value="ECO:0007669"/>
    <property type="project" value="UniProtKB-KW"/>
</dbReference>
<evidence type="ECO:0000313" key="13">
    <source>
        <dbReference type="EMBL" id="PJB99407.1"/>
    </source>
</evidence>
<evidence type="ECO:0000256" key="7">
    <source>
        <dbReference type="ARBA" id="ARBA00022763"/>
    </source>
</evidence>
<dbReference type="PANTHER" id="PTHR33693:SF1">
    <property type="entry name" value="TYPE-4 URACIL-DNA GLYCOSYLASE"/>
    <property type="match status" value="1"/>
</dbReference>
<dbReference type="GO" id="GO:0051539">
    <property type="term" value="F:4 iron, 4 sulfur cluster binding"/>
    <property type="evidence" value="ECO:0007669"/>
    <property type="project" value="UniProtKB-KW"/>
</dbReference>
<proteinExistence type="inferred from homology"/>
<dbReference type="InterPro" id="IPR005273">
    <property type="entry name" value="Ura-DNA_glyco_family4"/>
</dbReference>
<protein>
    <recommendedName>
        <fullName evidence="4">Type-4 uracil-DNA glycosylase</fullName>
        <ecNumber evidence="3">3.2.2.27</ecNumber>
    </recommendedName>
</protein>
<keyword evidence="11" id="KW-0234">DNA repair</keyword>
<evidence type="ECO:0000256" key="5">
    <source>
        <dbReference type="ARBA" id="ARBA00022485"/>
    </source>
</evidence>
<feature type="domain" description="Uracil-DNA glycosylase-like" evidence="12">
    <location>
        <begin position="31"/>
        <end position="180"/>
    </location>
</feature>
<dbReference type="GO" id="GO:0004844">
    <property type="term" value="F:uracil DNA N-glycosylase activity"/>
    <property type="evidence" value="ECO:0007669"/>
    <property type="project" value="UniProtKB-EC"/>
</dbReference>
<evidence type="ECO:0000256" key="6">
    <source>
        <dbReference type="ARBA" id="ARBA00022723"/>
    </source>
</evidence>
<dbReference type="InterPro" id="IPR051536">
    <property type="entry name" value="UDG_Type-4/5"/>
</dbReference>